<dbReference type="Gene3D" id="2.60.40.2440">
    <property type="entry name" value="Carbohydrate binding type-21 domain"/>
    <property type="match status" value="1"/>
</dbReference>
<keyword evidence="5" id="KW-1185">Reference proteome</keyword>
<organism evidence="4 5">
    <name type="scientific">Amphiprion percula</name>
    <name type="common">Orange clownfish</name>
    <name type="synonym">Lutjanus percula</name>
    <dbReference type="NCBI Taxonomy" id="161767"/>
    <lineage>
        <taxon>Eukaryota</taxon>
        <taxon>Metazoa</taxon>
        <taxon>Chordata</taxon>
        <taxon>Craniata</taxon>
        <taxon>Vertebrata</taxon>
        <taxon>Euteleostomi</taxon>
        <taxon>Actinopterygii</taxon>
        <taxon>Neopterygii</taxon>
        <taxon>Teleostei</taxon>
        <taxon>Neoteleostei</taxon>
        <taxon>Acanthomorphata</taxon>
        <taxon>Ovalentaria</taxon>
        <taxon>Pomacentridae</taxon>
        <taxon>Amphiprion</taxon>
    </lineage>
</organism>
<dbReference type="InterPro" id="IPR005036">
    <property type="entry name" value="CBM21_dom"/>
</dbReference>
<dbReference type="CDD" id="cd22255">
    <property type="entry name" value="PBD_PPP1R3A"/>
    <property type="match status" value="1"/>
</dbReference>
<dbReference type="Pfam" id="PF03370">
    <property type="entry name" value="CBM_21"/>
    <property type="match status" value="1"/>
</dbReference>
<keyword evidence="2" id="KW-0812">Transmembrane</keyword>
<reference evidence="4 5" key="1">
    <citation type="submission" date="2018-03" db="EMBL/GenBank/DDBJ databases">
        <title>Finding Nemo's genes: A chromosome-scale reference assembly of the genome of the orange clownfish Amphiprion percula.</title>
        <authorList>
            <person name="Lehmann R."/>
        </authorList>
    </citation>
    <scope>NUCLEOTIDE SEQUENCE</scope>
</reference>
<feature type="domain" description="CBM21" evidence="3">
    <location>
        <begin position="127"/>
        <end position="235"/>
    </location>
</feature>
<evidence type="ECO:0000313" key="4">
    <source>
        <dbReference type="Ensembl" id="ENSAPEP00000008419.1"/>
    </source>
</evidence>
<evidence type="ECO:0000259" key="3">
    <source>
        <dbReference type="PROSITE" id="PS51159"/>
    </source>
</evidence>
<dbReference type="InterPro" id="IPR050782">
    <property type="entry name" value="PP1_regulatory_subunit_3"/>
</dbReference>
<protein>
    <submittedName>
        <fullName evidence="4">Protein phosphatase 1, regulatory subunit 3Ab</fullName>
    </submittedName>
</protein>
<dbReference type="PANTHER" id="PTHR12307:SF2">
    <property type="entry name" value="PROTEIN PHOSPHATASE 1 REGULATORY SUBUNIT 3A"/>
    <property type="match status" value="1"/>
</dbReference>
<proteinExistence type="predicted"/>
<dbReference type="PANTHER" id="PTHR12307">
    <property type="entry name" value="PROTEIN PHOSPHATASE 1 REGULATORY SUBUNIT"/>
    <property type="match status" value="1"/>
</dbReference>
<evidence type="ECO:0000256" key="2">
    <source>
        <dbReference type="SAM" id="Phobius"/>
    </source>
</evidence>
<feature type="compositionally biased region" description="Low complexity" evidence="1">
    <location>
        <begin position="33"/>
        <end position="44"/>
    </location>
</feature>
<feature type="region of interest" description="Disordered" evidence="1">
    <location>
        <begin position="918"/>
        <end position="941"/>
    </location>
</feature>
<keyword evidence="2" id="KW-0472">Membrane</keyword>
<evidence type="ECO:0000313" key="5">
    <source>
        <dbReference type="Proteomes" id="UP000265080"/>
    </source>
</evidence>
<feature type="region of interest" description="Disordered" evidence="1">
    <location>
        <begin position="783"/>
        <end position="804"/>
    </location>
</feature>
<dbReference type="AlphaFoldDB" id="A0A3P8S9X7"/>
<accession>A0A3P8S9X7</accession>
<feature type="region of interest" description="Disordered" evidence="1">
    <location>
        <begin position="33"/>
        <end position="68"/>
    </location>
</feature>
<evidence type="ECO:0000256" key="1">
    <source>
        <dbReference type="SAM" id="MobiDB-lite"/>
    </source>
</evidence>
<feature type="transmembrane region" description="Helical" evidence="2">
    <location>
        <begin position="1106"/>
        <end position="1139"/>
    </location>
</feature>
<feature type="compositionally biased region" description="Basic and acidic residues" evidence="1">
    <location>
        <begin position="922"/>
        <end position="933"/>
    </location>
</feature>
<sequence length="1153" mass="129132">MESVGLPSLSGASSLLGVPGFCSLDVDEDEGDVVIGIRPKSSPLPRRRSSATDDDSEPEPPPSGSRRVSFADAKGLSLVQVKEFGTWDVPKLPGYESSEGEGTDVEEFFLSPLTFSLPWSTQELFAKVREQKVELEAIELIPGTTILKGIIRVLNISFSKAVYVRTTLDTWSSHFDLLAEYVPGSSDGLMDCFSFKLTLVPPFGEQGARVDFCLRYETPLGTFWSNNDNRNYVLFCHQKIKTVREKPQKEKVNKKSCLKTVSYESTSNTATVSSENLVSQTNSFTFGTVVAPLYHQVFGRVGSESQSTGDGGNPIQATLNTADLNAHTKIRQISCIDSTDATSKDDNVQVNLINNQESSHECLNATLICPPTEEQETSFNVSANEVLDCAETTQDPTGIENTDHSTNASENSTPLLGDTLGHPERVNMLNKDLLNPQIHTERLHLQVEEQEDKLTPDLQSQITGETPQSQLPEPTCKQIETNLAETLAESETQEVKISLQSSFILLQPSQSDHVVKETEQQTSRRGEEECVELNSDHNIGQTETMSKTNTSPKADKLLEALHDVNSNHIDNSVKKESEDIVVPCRELEKRDFTTPETSLETQDKTNNMEKANKGTYRLHKGETEQPTDIKVIGVVAESMTKATINEYDRHGDMLVGLKDEESLEDIQHCETEAAVPKQDVASCLTVITEAKNWEMMVEEEENSILTNQEEYEPINLKTGTEVIKRDTTEEKKEEFMEEIIAAGVQKYKADNAVRLEDKEWIRKEEIAETVTGLVHVQVTEMEKKLEEEERADEERTEGPKETEVQKEKYFAEMHEINIKSANVKEEKELEEKEKIQTYLIDEVEAGVELEDEIKPKEENREENPEFKEDDVVDLAVEIEDAESCMVTEDKQDEVLWSEERLVVAQNEAEVDLSALVNNKQEGVNEKETDKENTEEGQNLHFNTEIRLCKEDDFQSNTTITHDRSKAEEECFTAEAAESILADEPEIDQTSHDSASSESDSDDEVELYMHCLRAVHTGAQAHKDRSKDVGFTVSKRPSVSRGKLLSMPSISESLDEEQHLSHLQENHDDGETASITALSASSGQESVNRNVSRWKDTFSCSNISKTLLYTTLLVVFLVVAYRYDFLACFGLYLISVVWLCCQGDRQTVKNDKIG</sequence>
<dbReference type="STRING" id="161767.ENSAPEP00000008419"/>
<feature type="region of interest" description="Disordered" evidence="1">
    <location>
        <begin position="979"/>
        <end position="1002"/>
    </location>
</feature>
<dbReference type="InterPro" id="IPR038175">
    <property type="entry name" value="CBM21_dom_sf"/>
</dbReference>
<dbReference type="OMA" id="EGSKMTH"/>
<dbReference type="Ensembl" id="ENSAPET00000008662.1">
    <property type="protein sequence ID" value="ENSAPEP00000008419.1"/>
    <property type="gene ID" value="ENSAPEG00000006076.1"/>
</dbReference>
<dbReference type="GeneTree" id="ENSGT00940000157682"/>
<dbReference type="GO" id="GO:0000164">
    <property type="term" value="C:protein phosphatase type 1 complex"/>
    <property type="evidence" value="ECO:0007669"/>
    <property type="project" value="TreeGrafter"/>
</dbReference>
<dbReference type="GO" id="GO:0008157">
    <property type="term" value="F:protein phosphatase 1 binding"/>
    <property type="evidence" value="ECO:0007669"/>
    <property type="project" value="TreeGrafter"/>
</dbReference>
<name>A0A3P8S9X7_AMPPE</name>
<reference evidence="4" key="3">
    <citation type="submission" date="2025-09" db="UniProtKB">
        <authorList>
            <consortium name="Ensembl"/>
        </authorList>
    </citation>
    <scope>IDENTIFICATION</scope>
</reference>
<dbReference type="GO" id="GO:2001069">
    <property type="term" value="F:glycogen binding"/>
    <property type="evidence" value="ECO:0007669"/>
    <property type="project" value="TreeGrafter"/>
</dbReference>
<reference evidence="4" key="2">
    <citation type="submission" date="2025-08" db="UniProtKB">
        <authorList>
            <consortium name="Ensembl"/>
        </authorList>
    </citation>
    <scope>IDENTIFICATION</scope>
</reference>
<dbReference type="PROSITE" id="PS51159">
    <property type="entry name" value="CBM21"/>
    <property type="match status" value="1"/>
</dbReference>
<dbReference type="GO" id="GO:0005979">
    <property type="term" value="P:regulation of glycogen biosynthetic process"/>
    <property type="evidence" value="ECO:0007669"/>
    <property type="project" value="TreeGrafter"/>
</dbReference>
<dbReference type="Proteomes" id="UP000265080">
    <property type="component" value="Chromosome 4"/>
</dbReference>
<keyword evidence="2" id="KW-1133">Transmembrane helix</keyword>